<gene>
    <name evidence="3" type="ORF">QBC38DRAFT_361607</name>
</gene>
<evidence type="ECO:0000313" key="4">
    <source>
        <dbReference type="Proteomes" id="UP001301958"/>
    </source>
</evidence>
<organism evidence="3 4">
    <name type="scientific">Podospora fimiseda</name>
    <dbReference type="NCBI Taxonomy" id="252190"/>
    <lineage>
        <taxon>Eukaryota</taxon>
        <taxon>Fungi</taxon>
        <taxon>Dikarya</taxon>
        <taxon>Ascomycota</taxon>
        <taxon>Pezizomycotina</taxon>
        <taxon>Sordariomycetes</taxon>
        <taxon>Sordariomycetidae</taxon>
        <taxon>Sordariales</taxon>
        <taxon>Podosporaceae</taxon>
        <taxon>Podospora</taxon>
    </lineage>
</organism>
<feature type="compositionally biased region" description="Low complexity" evidence="1">
    <location>
        <begin position="24"/>
        <end position="39"/>
    </location>
</feature>
<dbReference type="EMBL" id="MU865317">
    <property type="protein sequence ID" value="KAK4228534.1"/>
    <property type="molecule type" value="Genomic_DNA"/>
</dbReference>
<sequence>MSEPATFVPLPVHEGWDSAVQDGAAAAPQPVQEQAALEPAPKPTRRRNPYEQYYEIRPSQTGGLGCFAVRDIDEGVVILMEKPMLDTTVYNLRRDLATLPKAVNAHFYTLAHDASVDRFAKVEDIWHKNAFEVPSGIAIFAIASRFNHACEPVFNVVYAWDRFKNVMTFCTKRAVKAGEELRITYGGCPLSLYVRYGFICQCGGCDSVSRAQAEEHRPYIWR</sequence>
<dbReference type="CDD" id="cd20071">
    <property type="entry name" value="SET_SMYD"/>
    <property type="match status" value="1"/>
</dbReference>
<dbReference type="Pfam" id="PF00856">
    <property type="entry name" value="SET"/>
    <property type="match status" value="1"/>
</dbReference>
<feature type="domain" description="SET" evidence="2">
    <location>
        <begin position="41"/>
        <end position="186"/>
    </location>
</feature>
<dbReference type="SUPFAM" id="SSF82199">
    <property type="entry name" value="SET domain"/>
    <property type="match status" value="1"/>
</dbReference>
<dbReference type="Proteomes" id="UP001301958">
    <property type="component" value="Unassembled WGS sequence"/>
</dbReference>
<name>A0AAN7BS08_9PEZI</name>
<protein>
    <submittedName>
        <fullName evidence="3">SET domain-containing protein</fullName>
    </submittedName>
</protein>
<comment type="caution">
    <text evidence="3">The sequence shown here is derived from an EMBL/GenBank/DDBJ whole genome shotgun (WGS) entry which is preliminary data.</text>
</comment>
<dbReference type="PANTHER" id="PTHR47332:SF4">
    <property type="entry name" value="SET DOMAIN-CONTAINING PROTEIN 5"/>
    <property type="match status" value="1"/>
</dbReference>
<evidence type="ECO:0000259" key="2">
    <source>
        <dbReference type="PROSITE" id="PS50280"/>
    </source>
</evidence>
<dbReference type="PROSITE" id="PS50280">
    <property type="entry name" value="SET"/>
    <property type="match status" value="1"/>
</dbReference>
<reference evidence="3" key="2">
    <citation type="submission" date="2023-05" db="EMBL/GenBank/DDBJ databases">
        <authorList>
            <consortium name="Lawrence Berkeley National Laboratory"/>
            <person name="Steindorff A."/>
            <person name="Hensen N."/>
            <person name="Bonometti L."/>
            <person name="Westerberg I."/>
            <person name="Brannstrom I.O."/>
            <person name="Guillou S."/>
            <person name="Cros-Aarteil S."/>
            <person name="Calhoun S."/>
            <person name="Haridas S."/>
            <person name="Kuo A."/>
            <person name="Mondo S."/>
            <person name="Pangilinan J."/>
            <person name="Riley R."/>
            <person name="Labutti K."/>
            <person name="Andreopoulos B."/>
            <person name="Lipzen A."/>
            <person name="Chen C."/>
            <person name="Yanf M."/>
            <person name="Daum C."/>
            <person name="Ng V."/>
            <person name="Clum A."/>
            <person name="Ohm R."/>
            <person name="Martin F."/>
            <person name="Silar P."/>
            <person name="Natvig D."/>
            <person name="Lalanne C."/>
            <person name="Gautier V."/>
            <person name="Ament-Velasquez S.L."/>
            <person name="Kruys A."/>
            <person name="Hutchinson M.I."/>
            <person name="Powell A.J."/>
            <person name="Barry K."/>
            <person name="Miller A.N."/>
            <person name="Grigoriev I.V."/>
            <person name="Debuchy R."/>
            <person name="Gladieux P."/>
            <person name="Thoren M.H."/>
            <person name="Johannesson H."/>
        </authorList>
    </citation>
    <scope>NUCLEOTIDE SEQUENCE</scope>
    <source>
        <strain evidence="3">CBS 990.96</strain>
    </source>
</reference>
<evidence type="ECO:0000256" key="1">
    <source>
        <dbReference type="SAM" id="MobiDB-lite"/>
    </source>
</evidence>
<dbReference type="InterPro" id="IPR001214">
    <property type="entry name" value="SET_dom"/>
</dbReference>
<keyword evidence="4" id="KW-1185">Reference proteome</keyword>
<feature type="region of interest" description="Disordered" evidence="1">
    <location>
        <begin position="22"/>
        <end position="47"/>
    </location>
</feature>
<accession>A0AAN7BS08</accession>
<evidence type="ECO:0000313" key="3">
    <source>
        <dbReference type="EMBL" id="KAK4228534.1"/>
    </source>
</evidence>
<reference evidence="3" key="1">
    <citation type="journal article" date="2023" name="Mol. Phylogenet. Evol.">
        <title>Genome-scale phylogeny and comparative genomics of the fungal order Sordariales.</title>
        <authorList>
            <person name="Hensen N."/>
            <person name="Bonometti L."/>
            <person name="Westerberg I."/>
            <person name="Brannstrom I.O."/>
            <person name="Guillou S."/>
            <person name="Cros-Aarteil S."/>
            <person name="Calhoun S."/>
            <person name="Haridas S."/>
            <person name="Kuo A."/>
            <person name="Mondo S."/>
            <person name="Pangilinan J."/>
            <person name="Riley R."/>
            <person name="LaButti K."/>
            <person name="Andreopoulos B."/>
            <person name="Lipzen A."/>
            <person name="Chen C."/>
            <person name="Yan M."/>
            <person name="Daum C."/>
            <person name="Ng V."/>
            <person name="Clum A."/>
            <person name="Steindorff A."/>
            <person name="Ohm R.A."/>
            <person name="Martin F."/>
            <person name="Silar P."/>
            <person name="Natvig D.O."/>
            <person name="Lalanne C."/>
            <person name="Gautier V."/>
            <person name="Ament-Velasquez S.L."/>
            <person name="Kruys A."/>
            <person name="Hutchinson M.I."/>
            <person name="Powell A.J."/>
            <person name="Barry K."/>
            <person name="Miller A.N."/>
            <person name="Grigoriev I.V."/>
            <person name="Debuchy R."/>
            <person name="Gladieux P."/>
            <person name="Hiltunen Thoren M."/>
            <person name="Johannesson H."/>
        </authorList>
    </citation>
    <scope>NUCLEOTIDE SEQUENCE</scope>
    <source>
        <strain evidence="3">CBS 990.96</strain>
    </source>
</reference>
<dbReference type="InterPro" id="IPR046341">
    <property type="entry name" value="SET_dom_sf"/>
</dbReference>
<dbReference type="AlphaFoldDB" id="A0AAN7BS08"/>
<dbReference type="Gene3D" id="2.170.270.10">
    <property type="entry name" value="SET domain"/>
    <property type="match status" value="1"/>
</dbReference>
<dbReference type="PANTHER" id="PTHR47332">
    <property type="entry name" value="SET DOMAIN-CONTAINING PROTEIN 5"/>
    <property type="match status" value="1"/>
</dbReference>
<proteinExistence type="predicted"/>
<dbReference type="InterPro" id="IPR053185">
    <property type="entry name" value="SET_domain_protein"/>
</dbReference>